<dbReference type="InterPro" id="IPR004910">
    <property type="entry name" value="Yippee/Mis18/Cereblon"/>
</dbReference>
<feature type="domain" description="Yippee" evidence="4">
    <location>
        <begin position="87"/>
        <end position="184"/>
    </location>
</feature>
<sequence>MESTARDPLYSCRNCRNPLALGNDLAKSGQAYMFLHAMNIVLGPKQEKKLITGLFSIAEIYCSKCGEELGWKYVQAYDLKNSASVPPLYSCRNCLNPLALGDDLVSTKFKAKSGQAYMFHHAMNVVLGPKYDKHLLTGLHTIADIYCSKCGNELGWKYVQTYDLKQRYKEGKFVLEKLKMIQQY</sequence>
<keyword evidence="3" id="KW-0862">Zinc</keyword>
<dbReference type="OrthoDB" id="6407410at2759"/>
<dbReference type="PROSITE" id="PS51792">
    <property type="entry name" value="YIPPEE"/>
    <property type="match status" value="2"/>
</dbReference>
<keyword evidence="6" id="KW-1185">Reference proteome</keyword>
<comment type="similarity">
    <text evidence="1">Belongs to the yippee family.</text>
</comment>
<organism evidence="5 6">
    <name type="scientific">Corchorus olitorius</name>
    <dbReference type="NCBI Taxonomy" id="93759"/>
    <lineage>
        <taxon>Eukaryota</taxon>
        <taxon>Viridiplantae</taxon>
        <taxon>Streptophyta</taxon>
        <taxon>Embryophyta</taxon>
        <taxon>Tracheophyta</taxon>
        <taxon>Spermatophyta</taxon>
        <taxon>Magnoliopsida</taxon>
        <taxon>eudicotyledons</taxon>
        <taxon>Gunneridae</taxon>
        <taxon>Pentapetalae</taxon>
        <taxon>rosids</taxon>
        <taxon>malvids</taxon>
        <taxon>Malvales</taxon>
        <taxon>Malvaceae</taxon>
        <taxon>Grewioideae</taxon>
        <taxon>Apeibeae</taxon>
        <taxon>Corchorus</taxon>
    </lineage>
</organism>
<proteinExistence type="inferred from homology"/>
<comment type="caution">
    <text evidence="5">The sequence shown here is derived from an EMBL/GenBank/DDBJ whole genome shotgun (WGS) entry which is preliminary data.</text>
</comment>
<dbReference type="InterPro" id="IPR034751">
    <property type="entry name" value="Yippee"/>
</dbReference>
<dbReference type="InterPro" id="IPR039058">
    <property type="entry name" value="Yippee_fam"/>
</dbReference>
<dbReference type="Pfam" id="PF03226">
    <property type="entry name" value="Yippee-Mis18"/>
    <property type="match status" value="2"/>
</dbReference>
<evidence type="ECO:0000259" key="4">
    <source>
        <dbReference type="PROSITE" id="PS51792"/>
    </source>
</evidence>
<evidence type="ECO:0000256" key="1">
    <source>
        <dbReference type="ARBA" id="ARBA00005613"/>
    </source>
</evidence>
<dbReference type="Proteomes" id="UP000187203">
    <property type="component" value="Unassembled WGS sequence"/>
</dbReference>
<gene>
    <name evidence="5" type="ORF">COLO4_16814</name>
</gene>
<feature type="domain" description="Yippee" evidence="4">
    <location>
        <begin position="8"/>
        <end position="95"/>
    </location>
</feature>
<reference evidence="6" key="1">
    <citation type="submission" date="2013-09" db="EMBL/GenBank/DDBJ databases">
        <title>Corchorus olitorius genome sequencing.</title>
        <authorList>
            <person name="Alam M."/>
            <person name="Haque M.S."/>
            <person name="Islam M.S."/>
            <person name="Emdad E.M."/>
            <person name="Islam M.M."/>
            <person name="Ahmed B."/>
            <person name="Halim A."/>
            <person name="Hossen Q.M.M."/>
            <person name="Hossain M.Z."/>
            <person name="Ahmed R."/>
            <person name="Khan M.M."/>
            <person name="Islam R."/>
            <person name="Rashid M.M."/>
            <person name="Khan S.A."/>
            <person name="Rahman M.S."/>
            <person name="Alam M."/>
            <person name="Yahiya A.S."/>
            <person name="Khan M.S."/>
            <person name="Azam M.S."/>
            <person name="Haque T."/>
            <person name="Lashkar M.Z.H."/>
            <person name="Akhand A.I."/>
            <person name="Morshed G."/>
            <person name="Roy S."/>
            <person name="Uddin K.S."/>
            <person name="Rabeya T."/>
            <person name="Hossain A.S."/>
            <person name="Chowdhury A."/>
            <person name="Snigdha A.R."/>
            <person name="Mortoza M.S."/>
            <person name="Matin S.A."/>
            <person name="Hoque S.M.E."/>
            <person name="Islam M.K."/>
            <person name="Roy D.K."/>
            <person name="Haider R."/>
            <person name="Moosa M.M."/>
            <person name="Elias S.M."/>
            <person name="Hasan A.M."/>
            <person name="Jahan S."/>
            <person name="Shafiuddin M."/>
            <person name="Mahmood N."/>
            <person name="Shommy N.S."/>
        </authorList>
    </citation>
    <scope>NUCLEOTIDE SEQUENCE [LARGE SCALE GENOMIC DNA]</scope>
    <source>
        <strain evidence="6">cv. O-4</strain>
    </source>
</reference>
<accession>A0A1R3JFE3</accession>
<dbReference type="GO" id="GO:0046872">
    <property type="term" value="F:metal ion binding"/>
    <property type="evidence" value="ECO:0007669"/>
    <property type="project" value="UniProtKB-KW"/>
</dbReference>
<evidence type="ECO:0000313" key="6">
    <source>
        <dbReference type="Proteomes" id="UP000187203"/>
    </source>
</evidence>
<name>A0A1R3JFE3_9ROSI</name>
<dbReference type="PANTHER" id="PTHR13848">
    <property type="entry name" value="PROTEIN YIPPEE-LIKE CG15309-RELATED"/>
    <property type="match status" value="1"/>
</dbReference>
<dbReference type="STRING" id="93759.A0A1R3JFE3"/>
<dbReference type="EMBL" id="AWUE01016255">
    <property type="protein sequence ID" value="OMO93548.1"/>
    <property type="molecule type" value="Genomic_DNA"/>
</dbReference>
<evidence type="ECO:0000256" key="3">
    <source>
        <dbReference type="ARBA" id="ARBA00022833"/>
    </source>
</evidence>
<evidence type="ECO:0000256" key="2">
    <source>
        <dbReference type="ARBA" id="ARBA00022723"/>
    </source>
</evidence>
<keyword evidence="2" id="KW-0479">Metal-binding</keyword>
<protein>
    <submittedName>
        <fullName evidence="5">Yippee-like protein</fullName>
    </submittedName>
</protein>
<evidence type="ECO:0000313" key="5">
    <source>
        <dbReference type="EMBL" id="OMO93548.1"/>
    </source>
</evidence>
<dbReference type="AlphaFoldDB" id="A0A1R3JFE3"/>